<feature type="region of interest" description="Disordered" evidence="1">
    <location>
        <begin position="1"/>
        <end position="21"/>
    </location>
</feature>
<organism evidence="2 3">
    <name type="scientific">Brassica rapa subsp. trilocularis</name>
    <dbReference type="NCBI Taxonomy" id="1813537"/>
    <lineage>
        <taxon>Eukaryota</taxon>
        <taxon>Viridiplantae</taxon>
        <taxon>Streptophyta</taxon>
        <taxon>Embryophyta</taxon>
        <taxon>Tracheophyta</taxon>
        <taxon>Spermatophyta</taxon>
        <taxon>Magnoliopsida</taxon>
        <taxon>eudicotyledons</taxon>
        <taxon>Gunneridae</taxon>
        <taxon>Pentapetalae</taxon>
        <taxon>rosids</taxon>
        <taxon>malvids</taxon>
        <taxon>Brassicales</taxon>
        <taxon>Brassicaceae</taxon>
        <taxon>Brassiceae</taxon>
        <taxon>Brassica</taxon>
    </lineage>
</organism>
<gene>
    <name evidence="2" type="primary">A09g519040.1_BraROA</name>
    <name evidence="2" type="ORF">IGI04_038810</name>
</gene>
<reference evidence="2 3" key="1">
    <citation type="submission" date="2021-03" db="EMBL/GenBank/DDBJ databases">
        <authorList>
            <person name="King G.J."/>
            <person name="Bancroft I."/>
            <person name="Baten A."/>
            <person name="Bloomfield J."/>
            <person name="Borpatragohain P."/>
            <person name="He Z."/>
            <person name="Irish N."/>
            <person name="Irwin J."/>
            <person name="Liu K."/>
            <person name="Mauleon R.P."/>
            <person name="Moore J."/>
            <person name="Morris R."/>
            <person name="Ostergaard L."/>
            <person name="Wang B."/>
            <person name="Wells R."/>
        </authorList>
    </citation>
    <scope>NUCLEOTIDE SEQUENCE [LARGE SCALE GENOMIC DNA]</scope>
    <source>
        <strain evidence="2">R-o-18</strain>
        <tissue evidence="2">Leaf</tissue>
    </source>
</reference>
<dbReference type="EMBL" id="JADBGQ010000008">
    <property type="protein sequence ID" value="KAG5387340.1"/>
    <property type="molecule type" value="Genomic_DNA"/>
</dbReference>
<dbReference type="Proteomes" id="UP000823674">
    <property type="component" value="Chromosome A09"/>
</dbReference>
<protein>
    <recommendedName>
        <fullName evidence="4">AP2/ERF domain-containing protein</fullName>
    </recommendedName>
</protein>
<keyword evidence="3" id="KW-1185">Reference proteome</keyword>
<sequence>MRGGPTGSSKRQKAKALEEESMHPFWRGKWKKNQTKEWQPKAKKHWIGLSIVIQMYILKFKQECLLGIVLGYRKA</sequence>
<evidence type="ECO:0000313" key="2">
    <source>
        <dbReference type="EMBL" id="KAG5387340.1"/>
    </source>
</evidence>
<comment type="caution">
    <text evidence="2">The sequence shown here is derived from an EMBL/GenBank/DDBJ whole genome shotgun (WGS) entry which is preliminary data.</text>
</comment>
<evidence type="ECO:0000256" key="1">
    <source>
        <dbReference type="SAM" id="MobiDB-lite"/>
    </source>
</evidence>
<evidence type="ECO:0008006" key="4">
    <source>
        <dbReference type="Google" id="ProtNLM"/>
    </source>
</evidence>
<proteinExistence type="predicted"/>
<name>A0ABQ7LNZ7_BRACM</name>
<accession>A0ABQ7LNZ7</accession>
<evidence type="ECO:0000313" key="3">
    <source>
        <dbReference type="Proteomes" id="UP000823674"/>
    </source>
</evidence>